<reference evidence="8" key="1">
    <citation type="journal article" date="2020" name="bioRxiv">
        <title>Hybrid origin of Populus tomentosa Carr. identified through genome sequencing and phylogenomic analysis.</title>
        <authorList>
            <person name="An X."/>
            <person name="Gao K."/>
            <person name="Chen Z."/>
            <person name="Li J."/>
            <person name="Yang X."/>
            <person name="Yang X."/>
            <person name="Zhou J."/>
            <person name="Guo T."/>
            <person name="Zhao T."/>
            <person name="Huang S."/>
            <person name="Miao D."/>
            <person name="Khan W.U."/>
            <person name="Rao P."/>
            <person name="Ye M."/>
            <person name="Lei B."/>
            <person name="Liao W."/>
            <person name="Wang J."/>
            <person name="Ji L."/>
            <person name="Li Y."/>
            <person name="Guo B."/>
            <person name="Mustafa N.S."/>
            <person name="Li S."/>
            <person name="Yun Q."/>
            <person name="Keller S.R."/>
            <person name="Mao J."/>
            <person name="Zhang R."/>
            <person name="Strauss S.H."/>
        </authorList>
    </citation>
    <scope>NUCLEOTIDE SEQUENCE</scope>
    <source>
        <strain evidence="8">GM15</strain>
        <tissue evidence="8">Leaf</tissue>
    </source>
</reference>
<dbReference type="PROSITE" id="PS51742">
    <property type="entry name" value="PPC"/>
    <property type="match status" value="1"/>
</dbReference>
<dbReference type="InterPro" id="IPR039605">
    <property type="entry name" value="AHL"/>
</dbReference>
<dbReference type="PANTHER" id="PTHR31500">
    <property type="entry name" value="AT-HOOK MOTIF NUCLEAR-LOCALIZED PROTEIN 9"/>
    <property type="match status" value="1"/>
</dbReference>
<dbReference type="CDD" id="cd11378">
    <property type="entry name" value="DUF296"/>
    <property type="match status" value="1"/>
</dbReference>
<keyword evidence="2 5" id="KW-0238">DNA-binding</keyword>
<keyword evidence="1 5" id="KW-0805">Transcription regulation</keyword>
<sequence>MDGREAMPFSSGSSPYHIHRGSGFLGPGYGSQHGVSHPPPGFRSLSNPQLAAQSNVRSGSTVPAFSIEPPDVNFGHGINMAATSEVQVGEPVKKKRGRPRKYGLAGQVSLGLSPLPNKPKPSSGEDSSTPKRNRGRPPGSGRKQQLATLGNYNAGNSHLLNIRNTAGVAFSPHVISIGVGEGRNTSIRIAVLDIEASLMFVQVCVVQYDTCPDIEAFNAFVSLCFVQYVSGLADIVSKLLSFSQQRPRAVCILSGTGTVSSVTLRQPASSGSSITYEGIFEHRMQEEPGNGKVLVEMRKERVDGTQVHLEVPKSNRKSKHLSRSGNASRDRMGHFEILCLSGSYLVAEDGGPRNRTGGVSASLSSPDGHVIGGAIAVLIAASPVQVVVCSFVYGVSKKDKQVSHPINEKDSTSWPDDNLDNLKSVTPTSMPPQSFTSSPTSIWPGPRPVDMRNPHTDIDLTRG</sequence>
<dbReference type="PANTHER" id="PTHR31500:SF64">
    <property type="entry name" value="AT-HOOK MOTIF NUCLEAR-LOCALIZED PROTEIN 12-RELATED"/>
    <property type="match status" value="1"/>
</dbReference>
<comment type="function">
    <text evidence="5">Transcription factor that specifically binds AT-rich DNA sequences related to the nuclear matrix attachment regions (MARs).</text>
</comment>
<name>A0A8X8DGV3_POPTO</name>
<comment type="domain">
    <text evidence="5">The PPC domain mediates interactions between AHL proteins.</text>
</comment>
<feature type="compositionally biased region" description="Basic and acidic residues" evidence="6">
    <location>
        <begin position="400"/>
        <end position="411"/>
    </location>
</feature>
<evidence type="ECO:0000256" key="1">
    <source>
        <dbReference type="ARBA" id="ARBA00023015"/>
    </source>
</evidence>
<protein>
    <recommendedName>
        <fullName evidence="5">AT-hook motif nuclear-localized protein</fullName>
    </recommendedName>
</protein>
<evidence type="ECO:0000313" key="9">
    <source>
        <dbReference type="Proteomes" id="UP000886885"/>
    </source>
</evidence>
<organism evidence="8 9">
    <name type="scientific">Populus tomentosa</name>
    <name type="common">Chinese white poplar</name>
    <dbReference type="NCBI Taxonomy" id="118781"/>
    <lineage>
        <taxon>Eukaryota</taxon>
        <taxon>Viridiplantae</taxon>
        <taxon>Streptophyta</taxon>
        <taxon>Embryophyta</taxon>
        <taxon>Tracheophyta</taxon>
        <taxon>Spermatophyta</taxon>
        <taxon>Magnoliopsida</taxon>
        <taxon>eudicotyledons</taxon>
        <taxon>Gunneridae</taxon>
        <taxon>Pentapetalae</taxon>
        <taxon>rosids</taxon>
        <taxon>fabids</taxon>
        <taxon>Malpighiales</taxon>
        <taxon>Salicaceae</taxon>
        <taxon>Saliceae</taxon>
        <taxon>Populus</taxon>
    </lineage>
</organism>
<feature type="region of interest" description="Disordered" evidence="6">
    <location>
        <begin position="85"/>
        <end position="146"/>
    </location>
</feature>
<accession>A0A8X8DGV3</accession>
<feature type="domain" description="PPC" evidence="7">
    <location>
        <begin position="217"/>
        <end position="412"/>
    </location>
</feature>
<comment type="caution">
    <text evidence="8">The sequence shown here is derived from an EMBL/GenBank/DDBJ whole genome shotgun (WGS) entry which is preliminary data.</text>
</comment>
<feature type="compositionally biased region" description="Polar residues" evidence="6">
    <location>
        <begin position="421"/>
        <end position="441"/>
    </location>
</feature>
<evidence type="ECO:0000256" key="3">
    <source>
        <dbReference type="ARBA" id="ARBA00023163"/>
    </source>
</evidence>
<feature type="compositionally biased region" description="Polar residues" evidence="6">
    <location>
        <begin position="44"/>
        <end position="63"/>
    </location>
</feature>
<evidence type="ECO:0000313" key="8">
    <source>
        <dbReference type="EMBL" id="KAG6791714.1"/>
    </source>
</evidence>
<gene>
    <name evidence="8" type="ORF">POTOM_000846</name>
</gene>
<feature type="compositionally biased region" description="Low complexity" evidence="6">
    <location>
        <begin position="109"/>
        <end position="124"/>
    </location>
</feature>
<dbReference type="EMBL" id="JAAWWB010000001">
    <property type="protein sequence ID" value="KAG6791714.1"/>
    <property type="molecule type" value="Genomic_DNA"/>
</dbReference>
<dbReference type="GO" id="GO:0003680">
    <property type="term" value="F:minor groove of adenine-thymine-rich DNA binding"/>
    <property type="evidence" value="ECO:0007669"/>
    <property type="project" value="UniProtKB-UniRule"/>
</dbReference>
<keyword evidence="4 5" id="KW-0539">Nucleus</keyword>
<evidence type="ECO:0000256" key="2">
    <source>
        <dbReference type="ARBA" id="ARBA00023125"/>
    </source>
</evidence>
<evidence type="ECO:0000256" key="5">
    <source>
        <dbReference type="RuleBase" id="RU367031"/>
    </source>
</evidence>
<keyword evidence="3 5" id="KW-0804">Transcription</keyword>
<proteinExistence type="predicted"/>
<dbReference type="OrthoDB" id="1101183at2759"/>
<dbReference type="AlphaFoldDB" id="A0A8X8DGV3"/>
<feature type="region of interest" description="Disordered" evidence="6">
    <location>
        <begin position="1"/>
        <end position="68"/>
    </location>
</feature>
<keyword evidence="9" id="KW-1185">Reference proteome</keyword>
<evidence type="ECO:0000259" key="7">
    <source>
        <dbReference type="PROSITE" id="PS51742"/>
    </source>
</evidence>
<comment type="subcellular location">
    <subcellularLocation>
        <location evidence="5">Nucleus</location>
    </subcellularLocation>
</comment>
<dbReference type="Proteomes" id="UP000886885">
    <property type="component" value="Chromosome 1A"/>
</dbReference>
<dbReference type="Pfam" id="PF03479">
    <property type="entry name" value="PCC"/>
    <property type="match status" value="1"/>
</dbReference>
<dbReference type="GO" id="GO:0005634">
    <property type="term" value="C:nucleus"/>
    <property type="evidence" value="ECO:0007669"/>
    <property type="project" value="UniProtKB-SubCell"/>
</dbReference>
<evidence type="ECO:0000256" key="4">
    <source>
        <dbReference type="ARBA" id="ARBA00023242"/>
    </source>
</evidence>
<evidence type="ECO:0000256" key="6">
    <source>
        <dbReference type="SAM" id="MobiDB-lite"/>
    </source>
</evidence>
<feature type="region of interest" description="Disordered" evidence="6">
    <location>
        <begin position="400"/>
        <end position="463"/>
    </location>
</feature>
<dbReference type="InterPro" id="IPR005175">
    <property type="entry name" value="PPC_dom"/>
</dbReference>
<feature type="compositionally biased region" description="Basic and acidic residues" evidence="6">
    <location>
        <begin position="449"/>
        <end position="463"/>
    </location>
</feature>